<comment type="caution">
    <text evidence="2">The sequence shown here is derived from an EMBL/GenBank/DDBJ whole genome shotgun (WGS) entry which is preliminary data.</text>
</comment>
<organism evidence="2 3">
    <name type="scientific">Zalerion maritima</name>
    <dbReference type="NCBI Taxonomy" id="339359"/>
    <lineage>
        <taxon>Eukaryota</taxon>
        <taxon>Fungi</taxon>
        <taxon>Dikarya</taxon>
        <taxon>Ascomycota</taxon>
        <taxon>Pezizomycotina</taxon>
        <taxon>Sordariomycetes</taxon>
        <taxon>Lulworthiomycetidae</taxon>
        <taxon>Lulworthiales</taxon>
        <taxon>Lulworthiaceae</taxon>
        <taxon>Zalerion</taxon>
    </lineage>
</organism>
<evidence type="ECO:0000313" key="3">
    <source>
        <dbReference type="Proteomes" id="UP001201980"/>
    </source>
</evidence>
<feature type="region of interest" description="Disordered" evidence="1">
    <location>
        <begin position="80"/>
        <end position="154"/>
    </location>
</feature>
<evidence type="ECO:0000313" key="2">
    <source>
        <dbReference type="EMBL" id="KAJ2906392.1"/>
    </source>
</evidence>
<proteinExistence type="predicted"/>
<gene>
    <name evidence="2" type="ORF">MKZ38_001752</name>
</gene>
<evidence type="ECO:0000256" key="1">
    <source>
        <dbReference type="SAM" id="MobiDB-lite"/>
    </source>
</evidence>
<dbReference type="EMBL" id="JAKWBI020000014">
    <property type="protein sequence ID" value="KAJ2906392.1"/>
    <property type="molecule type" value="Genomic_DNA"/>
</dbReference>
<dbReference type="Proteomes" id="UP001201980">
    <property type="component" value="Unassembled WGS sequence"/>
</dbReference>
<sequence length="163" mass="18030">MAINRSATQRKILPRLPQSPTDDVAIRLLSHARFLVLLEKILEAEKDPEGAEIMKMLLRDQSVPNLRLLRDFSWNLHQSCSSDTAPASPVNVTTKANTSQFPSKLGSEFPNGNAPKMSVWLTASSSKRTEDPKPSETAFALESPPDTDEDPNPRVVHALKIDC</sequence>
<protein>
    <submittedName>
        <fullName evidence="2">Uncharacterized protein</fullName>
    </submittedName>
</protein>
<name>A0AAD5RXM7_9PEZI</name>
<dbReference type="AlphaFoldDB" id="A0AAD5RXM7"/>
<accession>A0AAD5RXM7</accession>
<feature type="compositionally biased region" description="Polar residues" evidence="1">
    <location>
        <begin position="80"/>
        <end position="102"/>
    </location>
</feature>
<keyword evidence="3" id="KW-1185">Reference proteome</keyword>
<reference evidence="2" key="1">
    <citation type="submission" date="2022-07" db="EMBL/GenBank/DDBJ databases">
        <title>Draft genome sequence of Zalerion maritima ATCC 34329, a (micro)plastics degrading marine fungus.</title>
        <authorList>
            <person name="Paco A."/>
            <person name="Goncalves M.F.M."/>
            <person name="Rocha-Santos T.A.P."/>
            <person name="Alves A."/>
        </authorList>
    </citation>
    <scope>NUCLEOTIDE SEQUENCE</scope>
    <source>
        <strain evidence="2">ATCC 34329</strain>
    </source>
</reference>